<dbReference type="GO" id="GO:0009244">
    <property type="term" value="P:lipopolysaccharide core region biosynthetic process"/>
    <property type="evidence" value="ECO:0007669"/>
    <property type="project" value="TreeGrafter"/>
</dbReference>
<dbReference type="AlphaFoldDB" id="A0A381Q4K9"/>
<keyword evidence="1" id="KW-0328">Glycosyltransferase</keyword>
<dbReference type="Pfam" id="PF01075">
    <property type="entry name" value="Glyco_transf_9"/>
    <property type="match status" value="1"/>
</dbReference>
<feature type="non-terminal residue" evidence="3">
    <location>
        <position position="1"/>
    </location>
</feature>
<dbReference type="InterPro" id="IPR051199">
    <property type="entry name" value="LPS_LOS_Heptosyltrfase"/>
</dbReference>
<dbReference type="GO" id="GO:0005829">
    <property type="term" value="C:cytosol"/>
    <property type="evidence" value="ECO:0007669"/>
    <property type="project" value="TreeGrafter"/>
</dbReference>
<evidence type="ECO:0000256" key="1">
    <source>
        <dbReference type="ARBA" id="ARBA00022676"/>
    </source>
</evidence>
<proteinExistence type="predicted"/>
<dbReference type="CDD" id="cd03789">
    <property type="entry name" value="GT9_LPS_heptosyltransferase"/>
    <property type="match status" value="1"/>
</dbReference>
<reference evidence="3" key="1">
    <citation type="submission" date="2018-05" db="EMBL/GenBank/DDBJ databases">
        <authorList>
            <person name="Lanie J.A."/>
            <person name="Ng W.-L."/>
            <person name="Kazmierczak K.M."/>
            <person name="Andrzejewski T.M."/>
            <person name="Davidsen T.M."/>
            <person name="Wayne K.J."/>
            <person name="Tettelin H."/>
            <person name="Glass J.I."/>
            <person name="Rusch D."/>
            <person name="Podicherti R."/>
            <person name="Tsui H.-C.T."/>
            <person name="Winkler M.E."/>
        </authorList>
    </citation>
    <scope>NUCLEOTIDE SEQUENCE</scope>
</reference>
<name>A0A381Q4K9_9ZZZZ</name>
<keyword evidence="2" id="KW-0808">Transferase</keyword>
<evidence type="ECO:0000313" key="3">
    <source>
        <dbReference type="EMBL" id="SUZ73259.1"/>
    </source>
</evidence>
<organism evidence="3">
    <name type="scientific">marine metagenome</name>
    <dbReference type="NCBI Taxonomy" id="408172"/>
    <lineage>
        <taxon>unclassified sequences</taxon>
        <taxon>metagenomes</taxon>
        <taxon>ecological metagenomes</taxon>
    </lineage>
</organism>
<evidence type="ECO:0000256" key="2">
    <source>
        <dbReference type="ARBA" id="ARBA00022679"/>
    </source>
</evidence>
<dbReference type="SUPFAM" id="SSF53756">
    <property type="entry name" value="UDP-Glycosyltransferase/glycogen phosphorylase"/>
    <property type="match status" value="1"/>
</dbReference>
<dbReference type="EMBL" id="UINC01001172">
    <property type="protein sequence ID" value="SUZ73259.1"/>
    <property type="molecule type" value="Genomic_DNA"/>
</dbReference>
<dbReference type="PANTHER" id="PTHR30160">
    <property type="entry name" value="TETRAACYLDISACCHARIDE 4'-KINASE-RELATED"/>
    <property type="match status" value="1"/>
</dbReference>
<dbReference type="Gene3D" id="3.40.50.2000">
    <property type="entry name" value="Glycogen Phosphorylase B"/>
    <property type="match status" value="2"/>
</dbReference>
<dbReference type="InterPro" id="IPR002201">
    <property type="entry name" value="Glyco_trans_9"/>
</dbReference>
<dbReference type="GO" id="GO:0008713">
    <property type="term" value="F:ADP-heptose-lipopolysaccharide heptosyltransferase activity"/>
    <property type="evidence" value="ECO:0007669"/>
    <property type="project" value="TreeGrafter"/>
</dbReference>
<gene>
    <name evidence="3" type="ORF">METZ01_LOCUS26113</name>
</gene>
<dbReference type="PANTHER" id="PTHR30160:SF21">
    <property type="entry name" value="LIPOPOLYSACCHARIDE CORE HEPTOSYLTRANSFERASE OPSX"/>
    <property type="match status" value="1"/>
</dbReference>
<protein>
    <submittedName>
        <fullName evidence="3">Uncharacterized protein</fullName>
    </submittedName>
</protein>
<sequence>VALKRDRPSRKIVWVAQAAPAQILEHHPAVDEVIVFRPERGLRGVYDLWSTFRTAPSCDLTLNMQRYAKSIFPAYLSGAPVRVGFAPSRTRDGVRLVNTKYTAGGDWRHTQDLFLEFLDVVGVERPTPLAWEITLSEEEESAAKTFFSASAGATVVGLALGTASRAKDWPTDRYVSLARSLEAEFGFHVLLLGGPGEGEQMTAQAILRDGKVAARSALSNSVRQLIWSIRGCDLVISPDTAALHIAHAMGVPVIGLFGHTNPWRVGPYEQYHDLIVDRYTEPGETRTPARYGARPGRMPGIAVSDVLERVDRARERYGVGRSG</sequence>
<accession>A0A381Q4K9</accession>